<dbReference type="Pfam" id="PF10096">
    <property type="entry name" value="DUF2334"/>
    <property type="match status" value="1"/>
</dbReference>
<dbReference type="Proteomes" id="UP000014923">
    <property type="component" value="Unassembled WGS sequence"/>
</dbReference>
<proteinExistence type="predicted"/>
<dbReference type="eggNOG" id="COG5298">
    <property type="taxonomic scope" value="Bacteria"/>
</dbReference>
<dbReference type="OrthoDB" id="2339428at2"/>
<comment type="caution">
    <text evidence="2">The sequence shown here is derived from an EMBL/GenBank/DDBJ whole genome shotgun (WGS) entry which is preliminary data.</text>
</comment>
<gene>
    <name evidence="2" type="ORF">TCEL_02274</name>
</gene>
<accession>R7RUK2</accession>
<feature type="transmembrane region" description="Helical" evidence="1">
    <location>
        <begin position="499"/>
        <end position="521"/>
    </location>
</feature>
<dbReference type="SUPFAM" id="SSF88713">
    <property type="entry name" value="Glycoside hydrolase/deacetylase"/>
    <property type="match status" value="1"/>
</dbReference>
<dbReference type="InterPro" id="IPR011330">
    <property type="entry name" value="Glyco_hydro/deAcase_b/a-brl"/>
</dbReference>
<dbReference type="HOGENOM" id="CLU_036689_0_0_9"/>
<keyword evidence="1" id="KW-1133">Transmembrane helix</keyword>
<dbReference type="Gene3D" id="3.20.20.370">
    <property type="entry name" value="Glycoside hydrolase/deacetylase"/>
    <property type="match status" value="1"/>
</dbReference>
<dbReference type="InterPro" id="IPR018763">
    <property type="entry name" value="DUF2334"/>
</dbReference>
<name>R7RUK2_9CLOT</name>
<organism evidence="2 3">
    <name type="scientific">Thermobrachium celere DSM 8682</name>
    <dbReference type="NCBI Taxonomy" id="941824"/>
    <lineage>
        <taxon>Bacteria</taxon>
        <taxon>Bacillati</taxon>
        <taxon>Bacillota</taxon>
        <taxon>Clostridia</taxon>
        <taxon>Eubacteriales</taxon>
        <taxon>Clostridiaceae</taxon>
        <taxon>Thermobrachium</taxon>
    </lineage>
</organism>
<evidence type="ECO:0000313" key="2">
    <source>
        <dbReference type="EMBL" id="CDF59206.1"/>
    </source>
</evidence>
<sequence>MLKKILISLIIILSFMMGRAFADKVKDKVLIVYDVRHKFGYDNDEVLTFKLALGHFDLDVYEVSERDYSLGLVNRFDYVFVMGLDDEKVSERLKEDLIRYKGIVTFIGSGFEDVLSLDEFGNFKFLGKNFNAVEVIYKNSMLPFSRSKYGIGDRNSVDFYDVRNGQVIAYFNDGKREIPYIFNYNNIWVVTRYDSEGPVFYILCDVLHEILKIPHREEKKVFVRIEDVHARVDIKRLRRIGDYLKSEGIPYMIALIPAYKENGRIYKMSDNREFVETIRYLQSNGASIVLHGYTHQIRDERTGEGYEFWDIKNNRPPSDDMEKYMQDRIYSAVLECVKNGIYPLAFEAPHYAINKEGYDFLKKHFSTYVGHIQTSNYSFCTTAYPFKIQNIEFINRLIPENLGYVYSDNINDIFKNLDRASIVRDYYGGFYFHTFMDINYLKKIVKKIEDKGFEFYDLKMEDNYVNIKDITIQSKGGNVECNYRKINSFYFSFNHIQKAVSIIFLSLSLGMVVILIHSITIRRENV</sequence>
<keyword evidence="1" id="KW-0472">Membrane</keyword>
<dbReference type="GO" id="GO:0005975">
    <property type="term" value="P:carbohydrate metabolic process"/>
    <property type="evidence" value="ECO:0007669"/>
    <property type="project" value="InterPro"/>
</dbReference>
<dbReference type="CDD" id="cd10923">
    <property type="entry name" value="CE4_COG5298"/>
    <property type="match status" value="1"/>
</dbReference>
<evidence type="ECO:0000313" key="3">
    <source>
        <dbReference type="Proteomes" id="UP000014923"/>
    </source>
</evidence>
<evidence type="ECO:0000256" key="1">
    <source>
        <dbReference type="SAM" id="Phobius"/>
    </source>
</evidence>
<reference evidence="2" key="1">
    <citation type="submission" date="2013-03" db="EMBL/GenBank/DDBJ databases">
        <title>Draft genome sequence of the hydrogen-ethanol-producing anaerobic alkalithermophilic Caloramator celere.</title>
        <authorList>
            <person name="Ciranna A."/>
            <person name="Larjo A."/>
            <person name="Kivisto A."/>
            <person name="Santala V."/>
            <person name="Roos C."/>
            <person name="Karp M."/>
        </authorList>
    </citation>
    <scope>NUCLEOTIDE SEQUENCE [LARGE SCALE GENOMIC DNA]</scope>
    <source>
        <strain evidence="2">DSM 8682</strain>
    </source>
</reference>
<dbReference type="EMBL" id="CAVN010000149">
    <property type="protein sequence ID" value="CDF59206.1"/>
    <property type="molecule type" value="Genomic_DNA"/>
</dbReference>
<keyword evidence="1" id="KW-0812">Transmembrane</keyword>
<keyword evidence="3" id="KW-1185">Reference proteome</keyword>
<dbReference type="AlphaFoldDB" id="R7RUK2"/>
<protein>
    <submittedName>
        <fullName evidence="2">Conserved protein</fullName>
    </submittedName>
</protein>
<dbReference type="RefSeq" id="WP_018666451.1">
    <property type="nucleotide sequence ID" value="NZ_HF952039.1"/>
</dbReference>